<dbReference type="Gene3D" id="2.170.130.10">
    <property type="entry name" value="TonB-dependent receptor, plug domain"/>
    <property type="match status" value="1"/>
</dbReference>
<dbReference type="PANTHER" id="PTHR30069:SF53">
    <property type="entry name" value="COLICIN I RECEPTOR-RELATED"/>
    <property type="match status" value="1"/>
</dbReference>
<evidence type="ECO:0000256" key="4">
    <source>
        <dbReference type="ARBA" id="ARBA00022452"/>
    </source>
</evidence>
<dbReference type="AlphaFoldDB" id="A0A944D6U2"/>
<keyword evidence="8 13" id="KW-0798">TonB box</keyword>
<evidence type="ECO:0000256" key="2">
    <source>
        <dbReference type="ARBA" id="ARBA00009810"/>
    </source>
</evidence>
<dbReference type="InterPro" id="IPR037066">
    <property type="entry name" value="Plug_dom_sf"/>
</dbReference>
<keyword evidence="3 12" id="KW-0813">Transport</keyword>
<evidence type="ECO:0000256" key="8">
    <source>
        <dbReference type="ARBA" id="ARBA00023077"/>
    </source>
</evidence>
<keyword evidence="9 12" id="KW-0472">Membrane</keyword>
<evidence type="ECO:0000256" key="11">
    <source>
        <dbReference type="ARBA" id="ARBA00023237"/>
    </source>
</evidence>
<feature type="domain" description="TonB-dependent receptor-like beta-barrel" evidence="15">
    <location>
        <begin position="298"/>
        <end position="740"/>
    </location>
</feature>
<evidence type="ECO:0000256" key="3">
    <source>
        <dbReference type="ARBA" id="ARBA00022448"/>
    </source>
</evidence>
<evidence type="ECO:0000259" key="16">
    <source>
        <dbReference type="Pfam" id="PF07715"/>
    </source>
</evidence>
<keyword evidence="4 12" id="KW-1134">Transmembrane beta strand</keyword>
<name>A0A944D6U2_DENI1</name>
<dbReference type="GO" id="GO:0009279">
    <property type="term" value="C:cell outer membrane"/>
    <property type="evidence" value="ECO:0007669"/>
    <property type="project" value="UniProtKB-SubCell"/>
</dbReference>
<evidence type="ECO:0000313" key="17">
    <source>
        <dbReference type="EMBL" id="MBT0960905.1"/>
    </source>
</evidence>
<keyword evidence="18" id="KW-1185">Reference proteome</keyword>
<feature type="chain" id="PRO_5037531991" evidence="14">
    <location>
        <begin position="28"/>
        <end position="764"/>
    </location>
</feature>
<feature type="domain" description="TonB-dependent receptor plug" evidence="16">
    <location>
        <begin position="62"/>
        <end position="166"/>
    </location>
</feature>
<keyword evidence="5 12" id="KW-0812">Transmembrane</keyword>
<dbReference type="GO" id="GO:0015344">
    <property type="term" value="F:siderophore uptake transmembrane transporter activity"/>
    <property type="evidence" value="ECO:0007669"/>
    <property type="project" value="TreeGrafter"/>
</dbReference>
<evidence type="ECO:0000256" key="10">
    <source>
        <dbReference type="ARBA" id="ARBA00023170"/>
    </source>
</evidence>
<keyword evidence="6 14" id="KW-0732">Signal</keyword>
<evidence type="ECO:0000313" key="18">
    <source>
        <dbReference type="Proteomes" id="UP000694660"/>
    </source>
</evidence>
<keyword evidence="11 12" id="KW-0998">Cell outer membrane</keyword>
<dbReference type="SUPFAM" id="SSF56935">
    <property type="entry name" value="Porins"/>
    <property type="match status" value="1"/>
</dbReference>
<dbReference type="PROSITE" id="PS51318">
    <property type="entry name" value="TAT"/>
    <property type="match status" value="1"/>
</dbReference>
<dbReference type="GO" id="GO:0044718">
    <property type="term" value="P:siderophore transmembrane transport"/>
    <property type="evidence" value="ECO:0007669"/>
    <property type="project" value="TreeGrafter"/>
</dbReference>
<gene>
    <name evidence="17" type="ORF">I8J34_06905</name>
</gene>
<dbReference type="PROSITE" id="PS52016">
    <property type="entry name" value="TONB_DEPENDENT_REC_3"/>
    <property type="match status" value="1"/>
</dbReference>
<reference evidence="18" key="1">
    <citation type="journal article" date="2022" name="ISME J.">
        <title>Genetic and phylogenetic analysis of dissimilatory iodate-reducing bacteria identifies potential niches across the world's oceans.</title>
        <authorList>
            <person name="Reyes-Umana V."/>
            <person name="Henning Z."/>
            <person name="Lee K."/>
            <person name="Barnum T.P."/>
            <person name="Coates J.D."/>
        </authorList>
    </citation>
    <scope>NUCLEOTIDE SEQUENCE [LARGE SCALE GENOMIC DNA]</scope>
    <source>
        <strain evidence="18">IR12</strain>
    </source>
</reference>
<keyword evidence="7" id="KW-0406">Ion transport</keyword>
<evidence type="ECO:0000256" key="14">
    <source>
        <dbReference type="SAM" id="SignalP"/>
    </source>
</evidence>
<dbReference type="PANTHER" id="PTHR30069">
    <property type="entry name" value="TONB-DEPENDENT OUTER MEMBRANE RECEPTOR"/>
    <property type="match status" value="1"/>
</dbReference>
<accession>A0A944D6U2</accession>
<dbReference type="CDD" id="cd01347">
    <property type="entry name" value="ligand_gated_channel"/>
    <property type="match status" value="1"/>
</dbReference>
<proteinExistence type="inferred from homology"/>
<comment type="similarity">
    <text evidence="2 12 13">Belongs to the TonB-dependent receptor family.</text>
</comment>
<evidence type="ECO:0000256" key="9">
    <source>
        <dbReference type="ARBA" id="ARBA00023136"/>
    </source>
</evidence>
<evidence type="ECO:0000256" key="13">
    <source>
        <dbReference type="RuleBase" id="RU003357"/>
    </source>
</evidence>
<evidence type="ECO:0000256" key="5">
    <source>
        <dbReference type="ARBA" id="ARBA00022692"/>
    </source>
</evidence>
<evidence type="ECO:0000259" key="15">
    <source>
        <dbReference type="Pfam" id="PF00593"/>
    </source>
</evidence>
<protein>
    <submittedName>
        <fullName evidence="17">TonB-dependent receptor</fullName>
    </submittedName>
</protein>
<evidence type="ECO:0000256" key="1">
    <source>
        <dbReference type="ARBA" id="ARBA00004571"/>
    </source>
</evidence>
<dbReference type="Proteomes" id="UP000694660">
    <property type="component" value="Unassembled WGS sequence"/>
</dbReference>
<dbReference type="EMBL" id="JAEKFT010000006">
    <property type="protein sequence ID" value="MBT0960905.1"/>
    <property type="molecule type" value="Genomic_DNA"/>
</dbReference>
<keyword evidence="10 17" id="KW-0675">Receptor</keyword>
<comment type="caution">
    <text evidence="17">The sequence shown here is derived from an EMBL/GenBank/DDBJ whole genome shotgun (WGS) entry which is preliminary data.</text>
</comment>
<dbReference type="InterPro" id="IPR039426">
    <property type="entry name" value="TonB-dep_rcpt-like"/>
</dbReference>
<dbReference type="InterPro" id="IPR006311">
    <property type="entry name" value="TAT_signal"/>
</dbReference>
<dbReference type="Gene3D" id="2.40.170.20">
    <property type="entry name" value="TonB-dependent receptor, beta-barrel domain"/>
    <property type="match status" value="1"/>
</dbReference>
<dbReference type="Pfam" id="PF07715">
    <property type="entry name" value="Plug"/>
    <property type="match status" value="1"/>
</dbReference>
<dbReference type="InterPro" id="IPR000531">
    <property type="entry name" value="Beta-barrel_TonB"/>
</dbReference>
<evidence type="ECO:0000256" key="12">
    <source>
        <dbReference type="PROSITE-ProRule" id="PRU01360"/>
    </source>
</evidence>
<sequence length="764" mass="84438">MPVRLSAPRFRRHAIAAGLLAAVGAPAAADSAPAAADTQRMADVVVRDTAVIPTHFTSPSVLIGPEQAEQVNATTVEDVFKHAPSLIIRKRYIGDSNGTVGMRGANMFQTARTMVFADGMPLHSLLETRWSGAPRWGLVAADELESAEVIYGPFSAEYSGNAMGGVVNMKTKLPTQRVLHAEAASFHQQFDHLGADQTYSGHREYLAFGDAFGDLRLFVFHNHLENKGQPQTFRSRSVGAPAGGATVIADGAVRGRDSQSNDVIWVGDSGPAATLTDLTKFKLGYTLGEWQATATVAYEDRDWRTRPTNYLRDAAGNTVWSGNAVYNGAGFSVSSSHFAVSDQIRQTLQLGVGLEGPLGASGWTLETNLSHFDVLKDHTRSSNKNPDDPTYTTAGSVSDYEDTGWLSLDVKARTERFAGRDDMNFVTGYHFDRNSLAIDSYDSTDYTVGAKSVHDQTTGGKTRTHAAFAQWGWDFAPQWDVALGARYEQWQTYDGFYYKHKSAALLDFDDRDATGFSPKFSLGFRPADAWQLRYSLGRAYRFPIVEELFSNEEKINSSTIANAHLRPEVGIHHNLMVERLITHGFVRANLFHETVKDAIWSQTDVINSVSTFLPVDKVRTTGLELVLQQNRVFALPVDVNANITWTDSKIVKNGADPSTEGKRFPRMPRWRANLLTTWHAGDTFDTSLGIRYASKNYGNLDNSDKETNVYGAQDDYLFVDLKATWRATRNGHLAVGIDNLFNDEAFVAHPWPQRTLYVEGKLSF</sequence>
<comment type="subcellular location">
    <subcellularLocation>
        <location evidence="1 12">Cell outer membrane</location>
        <topology evidence="1 12">Multi-pass membrane protein</topology>
    </subcellularLocation>
</comment>
<dbReference type="RefSeq" id="WP_214360672.1">
    <property type="nucleotide sequence ID" value="NZ_JAEKFT010000006.1"/>
</dbReference>
<organism evidence="17 18">
    <name type="scientific">Denitromonas iodatirespirans</name>
    <dbReference type="NCBI Taxonomy" id="2795389"/>
    <lineage>
        <taxon>Bacteria</taxon>
        <taxon>Pseudomonadati</taxon>
        <taxon>Pseudomonadota</taxon>
        <taxon>Betaproteobacteria</taxon>
        <taxon>Rhodocyclales</taxon>
        <taxon>Zoogloeaceae</taxon>
        <taxon>Denitromonas</taxon>
    </lineage>
</organism>
<dbReference type="InterPro" id="IPR036942">
    <property type="entry name" value="Beta-barrel_TonB_sf"/>
</dbReference>
<dbReference type="Pfam" id="PF00593">
    <property type="entry name" value="TonB_dep_Rec_b-barrel"/>
    <property type="match status" value="1"/>
</dbReference>
<dbReference type="InterPro" id="IPR012910">
    <property type="entry name" value="Plug_dom"/>
</dbReference>
<evidence type="ECO:0000256" key="6">
    <source>
        <dbReference type="ARBA" id="ARBA00022729"/>
    </source>
</evidence>
<evidence type="ECO:0000256" key="7">
    <source>
        <dbReference type="ARBA" id="ARBA00023065"/>
    </source>
</evidence>
<feature type="signal peptide" evidence="14">
    <location>
        <begin position="1"/>
        <end position="27"/>
    </location>
</feature>